<feature type="domain" description="Major facilitator superfamily (MFS) profile" evidence="9">
    <location>
        <begin position="9"/>
        <end position="441"/>
    </location>
</feature>
<dbReference type="InterPro" id="IPR036259">
    <property type="entry name" value="MFS_trans_sf"/>
</dbReference>
<dbReference type="InterPro" id="IPR011701">
    <property type="entry name" value="MFS"/>
</dbReference>
<gene>
    <name evidence="10" type="ORF">GCM10022214_05960</name>
</gene>
<keyword evidence="11" id="KW-1185">Reference proteome</keyword>
<organism evidence="10 11">
    <name type="scientific">Actinomadura miaoliensis</name>
    <dbReference type="NCBI Taxonomy" id="430685"/>
    <lineage>
        <taxon>Bacteria</taxon>
        <taxon>Bacillati</taxon>
        <taxon>Actinomycetota</taxon>
        <taxon>Actinomycetes</taxon>
        <taxon>Streptosporangiales</taxon>
        <taxon>Thermomonosporaceae</taxon>
        <taxon>Actinomadura</taxon>
    </lineage>
</organism>
<dbReference type="InterPro" id="IPR020846">
    <property type="entry name" value="MFS_dom"/>
</dbReference>
<dbReference type="RefSeq" id="WP_344940124.1">
    <property type="nucleotide sequence ID" value="NZ_BAAAZG010000001.1"/>
</dbReference>
<evidence type="ECO:0000259" key="9">
    <source>
        <dbReference type="PROSITE" id="PS50850"/>
    </source>
</evidence>
<evidence type="ECO:0000256" key="6">
    <source>
        <dbReference type="ARBA" id="ARBA00023136"/>
    </source>
</evidence>
<feature type="transmembrane region" description="Helical" evidence="8">
    <location>
        <begin position="100"/>
        <end position="121"/>
    </location>
</feature>
<comment type="subcellular location">
    <subcellularLocation>
        <location evidence="1">Cell membrane</location>
        <topology evidence="1">Multi-pass membrane protein</topology>
    </subcellularLocation>
</comment>
<dbReference type="PANTHER" id="PTHR42718:SF46">
    <property type="entry name" value="BLR6921 PROTEIN"/>
    <property type="match status" value="1"/>
</dbReference>
<feature type="transmembrane region" description="Helical" evidence="8">
    <location>
        <begin position="163"/>
        <end position="180"/>
    </location>
</feature>
<dbReference type="SUPFAM" id="SSF103473">
    <property type="entry name" value="MFS general substrate transporter"/>
    <property type="match status" value="1"/>
</dbReference>
<keyword evidence="6 8" id="KW-0472">Membrane</keyword>
<dbReference type="Gene3D" id="1.20.1250.20">
    <property type="entry name" value="MFS general substrate transporter like domains"/>
    <property type="match status" value="1"/>
</dbReference>
<evidence type="ECO:0000256" key="7">
    <source>
        <dbReference type="SAM" id="MobiDB-lite"/>
    </source>
</evidence>
<evidence type="ECO:0000256" key="5">
    <source>
        <dbReference type="ARBA" id="ARBA00022989"/>
    </source>
</evidence>
<feature type="transmembrane region" description="Helical" evidence="8">
    <location>
        <begin position="389"/>
        <end position="406"/>
    </location>
</feature>
<protein>
    <submittedName>
        <fullName evidence="10">MFS transporter</fullName>
    </submittedName>
</protein>
<feature type="transmembrane region" description="Helical" evidence="8">
    <location>
        <begin position="321"/>
        <end position="342"/>
    </location>
</feature>
<evidence type="ECO:0000256" key="3">
    <source>
        <dbReference type="ARBA" id="ARBA00022475"/>
    </source>
</evidence>
<dbReference type="EMBL" id="BAAAZG010000001">
    <property type="protein sequence ID" value="GAA4056971.1"/>
    <property type="molecule type" value="Genomic_DNA"/>
</dbReference>
<sequence>MTVAVRRRALWAVAAGVFCIQFDSFALNLALPAIGRDLGGAEADLQWVLSAYLLATGTLMLTAGRLGDLLGRRRLLLCGLTLFTAASLGCALAPSLPLLVAARVAQGAGAAMIMPAGLALLTGLHPPGRRGRAIGWALGLGGVATAGGPLLGGLLTETFSWRAVFWLNVPLGALAARWAAGTMESRDEAAEARIDWPGLLWATAALGVLALAVDRAPAWTPPATAAAALLAAVLLTGFLRRQKRAGNPLVDLGLLRNRPYTVLTITGAVANTATVVFLFVVPLSLQHRWHLPAGGAGAAFLAPAAVMAVSGPVAGRVRPHAAPAVMCACLAASAAALAVLAAAPTPAWYLAAATVAGAVLGTANALTLTATQSVIRAERAGEASGVTKTAITLAAGLGVACAGAAMNGDTAPSATTPVLYATASVCVTAALVAAVSSRRARLKPVRRRPAPTCSAHDGASKE</sequence>
<comment type="caution">
    <text evidence="10">The sequence shown here is derived from an EMBL/GenBank/DDBJ whole genome shotgun (WGS) entry which is preliminary data.</text>
</comment>
<proteinExistence type="predicted"/>
<evidence type="ECO:0000313" key="10">
    <source>
        <dbReference type="EMBL" id="GAA4056971.1"/>
    </source>
</evidence>
<feature type="transmembrane region" description="Helical" evidence="8">
    <location>
        <begin position="45"/>
        <end position="63"/>
    </location>
</feature>
<keyword evidence="4 8" id="KW-0812">Transmembrane</keyword>
<dbReference type="Gene3D" id="1.20.1720.10">
    <property type="entry name" value="Multidrug resistance protein D"/>
    <property type="match status" value="1"/>
</dbReference>
<feature type="transmembrane region" description="Helical" evidence="8">
    <location>
        <begin position="289"/>
        <end position="309"/>
    </location>
</feature>
<feature type="transmembrane region" description="Helical" evidence="8">
    <location>
        <begin position="192"/>
        <end position="213"/>
    </location>
</feature>
<evidence type="ECO:0000256" key="2">
    <source>
        <dbReference type="ARBA" id="ARBA00022448"/>
    </source>
</evidence>
<evidence type="ECO:0000256" key="1">
    <source>
        <dbReference type="ARBA" id="ARBA00004651"/>
    </source>
</evidence>
<dbReference type="PROSITE" id="PS50850">
    <property type="entry name" value="MFS"/>
    <property type="match status" value="1"/>
</dbReference>
<feature type="transmembrane region" description="Helical" evidence="8">
    <location>
        <begin position="260"/>
        <end position="283"/>
    </location>
</feature>
<reference evidence="11" key="1">
    <citation type="journal article" date="2019" name="Int. J. Syst. Evol. Microbiol.">
        <title>The Global Catalogue of Microorganisms (GCM) 10K type strain sequencing project: providing services to taxonomists for standard genome sequencing and annotation.</title>
        <authorList>
            <consortium name="The Broad Institute Genomics Platform"/>
            <consortium name="The Broad Institute Genome Sequencing Center for Infectious Disease"/>
            <person name="Wu L."/>
            <person name="Ma J."/>
        </authorList>
    </citation>
    <scope>NUCLEOTIDE SEQUENCE [LARGE SCALE GENOMIC DNA]</scope>
    <source>
        <strain evidence="11">JCM 16702</strain>
    </source>
</reference>
<evidence type="ECO:0000256" key="4">
    <source>
        <dbReference type="ARBA" id="ARBA00022692"/>
    </source>
</evidence>
<feature type="transmembrane region" description="Helical" evidence="8">
    <location>
        <begin position="418"/>
        <end position="437"/>
    </location>
</feature>
<feature type="region of interest" description="Disordered" evidence="7">
    <location>
        <begin position="443"/>
        <end position="462"/>
    </location>
</feature>
<keyword evidence="5 8" id="KW-1133">Transmembrane helix</keyword>
<feature type="transmembrane region" description="Helical" evidence="8">
    <location>
        <begin position="133"/>
        <end position="151"/>
    </location>
</feature>
<accession>A0ABP7V1T9</accession>
<keyword evidence="2" id="KW-0813">Transport</keyword>
<feature type="transmembrane region" description="Helical" evidence="8">
    <location>
        <begin position="348"/>
        <end position="368"/>
    </location>
</feature>
<dbReference type="PANTHER" id="PTHR42718">
    <property type="entry name" value="MAJOR FACILITATOR SUPERFAMILY MULTIDRUG TRANSPORTER MFSC"/>
    <property type="match status" value="1"/>
</dbReference>
<feature type="transmembrane region" description="Helical" evidence="8">
    <location>
        <begin position="219"/>
        <end position="239"/>
    </location>
</feature>
<name>A0ABP7V1T9_9ACTN</name>
<dbReference type="Proteomes" id="UP001500683">
    <property type="component" value="Unassembled WGS sequence"/>
</dbReference>
<keyword evidence="3" id="KW-1003">Cell membrane</keyword>
<feature type="transmembrane region" description="Helical" evidence="8">
    <location>
        <begin position="75"/>
        <end position="94"/>
    </location>
</feature>
<evidence type="ECO:0000313" key="11">
    <source>
        <dbReference type="Proteomes" id="UP001500683"/>
    </source>
</evidence>
<dbReference type="Pfam" id="PF07690">
    <property type="entry name" value="MFS_1"/>
    <property type="match status" value="1"/>
</dbReference>
<evidence type="ECO:0000256" key="8">
    <source>
        <dbReference type="SAM" id="Phobius"/>
    </source>
</evidence>